<comment type="similarity">
    <text evidence="1 8">Belongs to the OSBP family.</text>
</comment>
<keyword evidence="2 9" id="KW-0813">Transport</keyword>
<dbReference type="InterPro" id="IPR000648">
    <property type="entry name" value="Oxysterol-bd"/>
</dbReference>
<dbReference type="FunFam" id="2.40.160.120:FF:000002">
    <property type="entry name" value="Oxysterol-binding protein"/>
    <property type="match status" value="1"/>
</dbReference>
<reference evidence="12 13" key="1">
    <citation type="submission" date="2024-04" db="EMBL/GenBank/DDBJ databases">
        <authorList>
            <consortium name="Genoscope - CEA"/>
            <person name="William W."/>
        </authorList>
    </citation>
    <scope>NUCLEOTIDE SEQUENCE [LARGE SCALE GENOMIC DNA]</scope>
</reference>
<dbReference type="EMBL" id="CAXITT010000836">
    <property type="protein sequence ID" value="CAL1546635.1"/>
    <property type="molecule type" value="Genomic_DNA"/>
</dbReference>
<evidence type="ECO:0000259" key="11">
    <source>
        <dbReference type="PROSITE" id="PS50003"/>
    </source>
</evidence>
<evidence type="ECO:0000313" key="12">
    <source>
        <dbReference type="EMBL" id="CAL1546635.1"/>
    </source>
</evidence>
<dbReference type="CDD" id="cd13290">
    <property type="entry name" value="PH_ORP9"/>
    <property type="match status" value="1"/>
</dbReference>
<name>A0AAV2IIH8_LYMST</name>
<dbReference type="PROSITE" id="PS50003">
    <property type="entry name" value="PH_DOMAIN"/>
    <property type="match status" value="1"/>
</dbReference>
<dbReference type="InterPro" id="IPR037239">
    <property type="entry name" value="OSBP_sf"/>
</dbReference>
<dbReference type="SUPFAM" id="SSF144000">
    <property type="entry name" value="Oxysterol-binding protein-like"/>
    <property type="match status" value="1"/>
</dbReference>
<evidence type="ECO:0000256" key="9">
    <source>
        <dbReference type="RuleBase" id="RU003845"/>
    </source>
</evidence>
<dbReference type="Gene3D" id="3.30.70.3490">
    <property type="match status" value="1"/>
</dbReference>
<dbReference type="Pfam" id="PF01237">
    <property type="entry name" value="Oxysterol_BP"/>
    <property type="match status" value="2"/>
</dbReference>
<dbReference type="InterPro" id="IPR011993">
    <property type="entry name" value="PH-like_dom_sf"/>
</dbReference>
<dbReference type="PROSITE" id="PS01013">
    <property type="entry name" value="OSBP"/>
    <property type="match status" value="1"/>
</dbReference>
<evidence type="ECO:0000256" key="10">
    <source>
        <dbReference type="SAM" id="MobiDB-lite"/>
    </source>
</evidence>
<dbReference type="GO" id="GO:0005794">
    <property type="term" value="C:Golgi apparatus"/>
    <property type="evidence" value="ECO:0007669"/>
    <property type="project" value="TreeGrafter"/>
</dbReference>
<proteinExistence type="inferred from homology"/>
<dbReference type="Proteomes" id="UP001497497">
    <property type="component" value="Unassembled WGS sequence"/>
</dbReference>
<feature type="region of interest" description="Disordered" evidence="10">
    <location>
        <begin position="680"/>
        <end position="699"/>
    </location>
</feature>
<organism evidence="12 13">
    <name type="scientific">Lymnaea stagnalis</name>
    <name type="common">Great pond snail</name>
    <name type="synonym">Helix stagnalis</name>
    <dbReference type="NCBI Taxonomy" id="6523"/>
    <lineage>
        <taxon>Eukaryota</taxon>
        <taxon>Metazoa</taxon>
        <taxon>Spiralia</taxon>
        <taxon>Lophotrochozoa</taxon>
        <taxon>Mollusca</taxon>
        <taxon>Gastropoda</taxon>
        <taxon>Heterobranchia</taxon>
        <taxon>Euthyneura</taxon>
        <taxon>Panpulmonata</taxon>
        <taxon>Hygrophila</taxon>
        <taxon>Lymnaeoidea</taxon>
        <taxon>Lymnaeidae</taxon>
        <taxon>Lymnaea</taxon>
    </lineage>
</organism>
<dbReference type="GO" id="GO:0005829">
    <property type="term" value="C:cytosol"/>
    <property type="evidence" value="ECO:0007669"/>
    <property type="project" value="TreeGrafter"/>
</dbReference>
<dbReference type="Gene3D" id="2.30.29.30">
    <property type="entry name" value="Pleckstrin-homology domain (PH domain)/Phosphotyrosine-binding domain (PTB)"/>
    <property type="match status" value="1"/>
</dbReference>
<dbReference type="GO" id="GO:0016020">
    <property type="term" value="C:membrane"/>
    <property type="evidence" value="ECO:0007669"/>
    <property type="project" value="TreeGrafter"/>
</dbReference>
<evidence type="ECO:0000313" key="13">
    <source>
        <dbReference type="Proteomes" id="UP001497497"/>
    </source>
</evidence>
<evidence type="ECO:0000256" key="1">
    <source>
        <dbReference type="ARBA" id="ARBA00008842"/>
    </source>
</evidence>
<dbReference type="SUPFAM" id="SSF50729">
    <property type="entry name" value="PH domain-like"/>
    <property type="match status" value="1"/>
</dbReference>
<evidence type="ECO:0000256" key="4">
    <source>
        <dbReference type="ARBA" id="ARBA00023055"/>
    </source>
</evidence>
<comment type="function">
    <text evidence="7">Interacts with OSBPL11 to function as lipid transfer proteins. Together they form a heterodimer that localizes at the ER-trans-Golgi membrane contact sites, and exchanges phosphatidylserine (1,2-diacyl-sn-glycero-3-phospho-L-serine, PS) for phosphatidylinositol-4-phosphate (1,2-diacyl-sn-glycero-3-phospho-(1D-myo-inositol 4-phosphate), PI(4)P) between the two organelles, a step that is critical for sphingomyelin synthesis in the Golgi complex.</text>
</comment>
<dbReference type="Gene3D" id="1.10.287.2720">
    <property type="match status" value="1"/>
</dbReference>
<feature type="region of interest" description="Disordered" evidence="10">
    <location>
        <begin position="315"/>
        <end position="339"/>
    </location>
</feature>
<keyword evidence="13" id="KW-1185">Reference proteome</keyword>
<evidence type="ECO:0000256" key="7">
    <source>
        <dbReference type="ARBA" id="ARBA00055284"/>
    </source>
</evidence>
<dbReference type="PANTHER" id="PTHR10972">
    <property type="entry name" value="OXYSTEROL-BINDING PROTEIN-RELATED"/>
    <property type="match status" value="1"/>
</dbReference>
<dbReference type="GO" id="GO:0032934">
    <property type="term" value="F:sterol binding"/>
    <property type="evidence" value="ECO:0007669"/>
    <property type="project" value="TreeGrafter"/>
</dbReference>
<keyword evidence="4 9" id="KW-0445">Lipid transport</keyword>
<comment type="caution">
    <text evidence="12">The sequence shown here is derived from an EMBL/GenBank/DDBJ whole genome shotgun (WGS) entry which is preliminary data.</text>
</comment>
<sequence>MAIKMEGPLSKWTNVMKGWQYRWFVLDDSSGLLSYYTSKDKMVKGSRRGCVRLKGAIIGIDDEDDSTFTITVDHKTFHFQARDEEERERWIEALESAICHISGEKTDSSERASTLEDFEKKLMETDAYLQLLIEQNEALEKKIEECPTESDKERYNVIKVTADAMIEAIKHSIIQLQISKECLKEPILNGAVGDSPLITDGANFSHYGASPRQVMPSLSTENVCRASRLPHPHLTSQTSISLPNLACPGTINNAFSVVGFNAFFISGYKDHNNQCDLQLYYNMPFDHSNQSIKIIIIVSKFCWNNKKKTLALTITAHNPPAGDSSNAESDEREEPQSETPIISAAEDYFDELYDTRDNEDLGSMEQHGSIIGHLLSQVRIGMDLTKVVLPTFILERRSLLEMFADFFAHPDAFSKIADATNPRDRMVQVIRWYLGAFHAGRPSEVAKKPYNPILGETFKCHWQLPDVTSDNEKANDGPIPWASKDNLVFIAEQVSHHPPISAFYSENYKKRISLDGYIWTKSKFLGLSIGVHMIGECVLSVIDYDEEYTLTFPSAYGRSILTVPWVELGGKININCVKTGYSALVEFHTKPFYGSKKHKVTAQIFEPNDKKPFVNIEGEWNGVMYAKWASGKNEVFVDTKTLPIIKKIVRPRDQQGDLESRRLWRDVTFYLKEKRVDEATEEKHKLEQRQRDEAKDRKDQGLKWETQYFHEVGEHWVYQSPLVKRLNSSTPQTQRKRPS</sequence>
<dbReference type="GO" id="GO:0006869">
    <property type="term" value="P:lipid transport"/>
    <property type="evidence" value="ECO:0007669"/>
    <property type="project" value="UniProtKB-KW"/>
</dbReference>
<keyword evidence="3" id="KW-0597">Phosphoprotein</keyword>
<dbReference type="Pfam" id="PF00169">
    <property type="entry name" value="PH"/>
    <property type="match status" value="1"/>
</dbReference>
<feature type="domain" description="PH" evidence="11">
    <location>
        <begin position="2"/>
        <end position="99"/>
    </location>
</feature>
<dbReference type="SMART" id="SM00233">
    <property type="entry name" value="PH"/>
    <property type="match status" value="1"/>
</dbReference>
<dbReference type="FunFam" id="3.30.70.3490:FF:000001">
    <property type="entry name" value="Oxysterol-binding protein"/>
    <property type="match status" value="1"/>
</dbReference>
<dbReference type="AlphaFoldDB" id="A0AAV2IIH8"/>
<comment type="catalytic activity">
    <reaction evidence="6">
        <text>a 1,2-diacyl-sn-glycero-3-phospho-(1D-myo-inositol 4-phosphate)(out) + a 1,2-diacyl-sn-glycero-3-phospho-L-serine(in) = a 1,2-diacyl-sn-glycero-3-phospho-(1D-myo-inositol 4-phosphate)(in) + a 1,2-diacyl-sn-glycero-3-phospho-L-serine(out)</text>
        <dbReference type="Rhea" id="RHEA:81667"/>
        <dbReference type="ChEBI" id="CHEBI:57262"/>
        <dbReference type="ChEBI" id="CHEBI:58178"/>
    </reaction>
</comment>
<dbReference type="Gene3D" id="2.40.160.120">
    <property type="match status" value="1"/>
</dbReference>
<dbReference type="PANTHER" id="PTHR10972:SF200">
    <property type="entry name" value="OXYSTEROL-BINDING PROTEIN-RELATED PROTEIN 9"/>
    <property type="match status" value="1"/>
</dbReference>
<dbReference type="FunFam" id="1.10.287.2720:FF:000001">
    <property type="entry name" value="Oxysterol-binding OBPalpha"/>
    <property type="match status" value="1"/>
</dbReference>
<evidence type="ECO:0000256" key="2">
    <source>
        <dbReference type="ARBA" id="ARBA00022448"/>
    </source>
</evidence>
<keyword evidence="5" id="KW-0446">Lipid-binding</keyword>
<evidence type="ECO:0000256" key="8">
    <source>
        <dbReference type="RuleBase" id="RU003844"/>
    </source>
</evidence>
<dbReference type="InterPro" id="IPR018494">
    <property type="entry name" value="Oxysterol-bd_CS"/>
</dbReference>
<evidence type="ECO:0000256" key="3">
    <source>
        <dbReference type="ARBA" id="ARBA00022553"/>
    </source>
</evidence>
<evidence type="ECO:0000256" key="5">
    <source>
        <dbReference type="ARBA" id="ARBA00023121"/>
    </source>
</evidence>
<dbReference type="InterPro" id="IPR001849">
    <property type="entry name" value="PH_domain"/>
</dbReference>
<dbReference type="FunFam" id="2.30.29.30:FF:000089">
    <property type="entry name" value="Oxysterol-binding protein"/>
    <property type="match status" value="1"/>
</dbReference>
<accession>A0AAV2IIH8</accession>
<evidence type="ECO:0000256" key="6">
    <source>
        <dbReference type="ARBA" id="ARBA00050284"/>
    </source>
</evidence>
<protein>
    <recommendedName>
        <fullName evidence="9">Oxysterol-binding protein</fullName>
    </recommendedName>
</protein>
<gene>
    <name evidence="12" type="ORF">GSLYS_00020012001</name>
</gene>